<dbReference type="PANTHER" id="PTHR37309">
    <property type="entry name" value="SLR0284 PROTEIN"/>
    <property type="match status" value="1"/>
</dbReference>
<dbReference type="InterPro" id="IPR007165">
    <property type="entry name" value="Phage_holin_4_2"/>
</dbReference>
<evidence type="ECO:0000313" key="2">
    <source>
        <dbReference type="EMBL" id="MBM7591446.1"/>
    </source>
</evidence>
<evidence type="ECO:0000256" key="1">
    <source>
        <dbReference type="SAM" id="Phobius"/>
    </source>
</evidence>
<feature type="transmembrane region" description="Helical" evidence="1">
    <location>
        <begin position="94"/>
        <end position="115"/>
    </location>
</feature>
<keyword evidence="1" id="KW-0812">Transmembrane</keyword>
<feature type="transmembrane region" description="Helical" evidence="1">
    <location>
        <begin position="29"/>
        <end position="51"/>
    </location>
</feature>
<accession>A0A938Y156</accession>
<comment type="caution">
    <text evidence="2">The sequence shown here is derived from an EMBL/GenBank/DDBJ whole genome shotgun (WGS) entry which is preliminary data.</text>
</comment>
<sequence>MVRWLIRLLLNGIALLFISYVFENIRIESYGVAIVAAFLLGLVNTLVRPIIRLLTLPLRMMTLGLFSFVINAITFALTAALVDGFELGDWPQSIVTTILAAIFMSLLSRMIDFIVGRKQ</sequence>
<dbReference type="EMBL" id="JAFBEB010000012">
    <property type="protein sequence ID" value="MBM7591446.1"/>
    <property type="molecule type" value="Genomic_DNA"/>
</dbReference>
<name>A0A938Y156_9BACL</name>
<keyword evidence="1" id="KW-0472">Membrane</keyword>
<organism evidence="2 3">
    <name type="scientific">Brevibacillus fulvus</name>
    <dbReference type="NCBI Taxonomy" id="1125967"/>
    <lineage>
        <taxon>Bacteria</taxon>
        <taxon>Bacillati</taxon>
        <taxon>Bacillota</taxon>
        <taxon>Bacilli</taxon>
        <taxon>Bacillales</taxon>
        <taxon>Paenibacillaceae</taxon>
        <taxon>Brevibacillus</taxon>
    </lineage>
</organism>
<protein>
    <submittedName>
        <fullName evidence="2">Membrane protein</fullName>
    </submittedName>
</protein>
<dbReference type="AlphaFoldDB" id="A0A938Y156"/>
<keyword evidence="3" id="KW-1185">Reference proteome</keyword>
<dbReference type="PANTHER" id="PTHR37309:SF1">
    <property type="entry name" value="SLR0284 PROTEIN"/>
    <property type="match status" value="1"/>
</dbReference>
<keyword evidence="1" id="KW-1133">Transmembrane helix</keyword>
<dbReference type="Pfam" id="PF04020">
    <property type="entry name" value="Phage_holin_4_2"/>
    <property type="match status" value="1"/>
</dbReference>
<dbReference type="RefSeq" id="WP_204519157.1">
    <property type="nucleotide sequence ID" value="NZ_BAABIN010000019.1"/>
</dbReference>
<reference evidence="2" key="1">
    <citation type="submission" date="2021-01" db="EMBL/GenBank/DDBJ databases">
        <title>Genomic Encyclopedia of Type Strains, Phase IV (KMG-IV): sequencing the most valuable type-strain genomes for metagenomic binning, comparative biology and taxonomic classification.</title>
        <authorList>
            <person name="Goeker M."/>
        </authorList>
    </citation>
    <scope>NUCLEOTIDE SEQUENCE</scope>
    <source>
        <strain evidence="2">DSM 25523</strain>
    </source>
</reference>
<feature type="transmembrane region" description="Helical" evidence="1">
    <location>
        <begin position="63"/>
        <end position="82"/>
    </location>
</feature>
<dbReference type="Proteomes" id="UP000717624">
    <property type="component" value="Unassembled WGS sequence"/>
</dbReference>
<gene>
    <name evidence="2" type="ORF">JOD01_003097</name>
</gene>
<evidence type="ECO:0000313" key="3">
    <source>
        <dbReference type="Proteomes" id="UP000717624"/>
    </source>
</evidence>
<feature type="transmembrane region" description="Helical" evidence="1">
    <location>
        <begin position="5"/>
        <end position="23"/>
    </location>
</feature>
<proteinExistence type="predicted"/>